<keyword evidence="8 11" id="KW-0328">Glycosyltransferase</keyword>
<organism evidence="13 14">
    <name type="scientific">Salinimicrobium oceani</name>
    <dbReference type="NCBI Taxonomy" id="2722702"/>
    <lineage>
        <taxon>Bacteria</taxon>
        <taxon>Pseudomonadati</taxon>
        <taxon>Bacteroidota</taxon>
        <taxon>Flavobacteriia</taxon>
        <taxon>Flavobacteriales</taxon>
        <taxon>Flavobacteriaceae</taxon>
        <taxon>Salinimicrobium</taxon>
    </lineage>
</organism>
<evidence type="ECO:0000259" key="12">
    <source>
        <dbReference type="Pfam" id="PF00156"/>
    </source>
</evidence>
<dbReference type="NCBIfam" id="NF002634">
    <property type="entry name" value="PRK02304.1-3"/>
    <property type="match status" value="1"/>
</dbReference>
<dbReference type="EC" id="2.4.2.7" evidence="6 11"/>
<evidence type="ECO:0000256" key="2">
    <source>
        <dbReference type="ARBA" id="ARBA00003968"/>
    </source>
</evidence>
<dbReference type="HAMAP" id="MF_00004">
    <property type="entry name" value="Aden_phosphoribosyltr"/>
    <property type="match status" value="1"/>
</dbReference>
<dbReference type="SUPFAM" id="SSF53271">
    <property type="entry name" value="PRTase-like"/>
    <property type="match status" value="1"/>
</dbReference>
<comment type="subunit">
    <text evidence="11">Homodimer.</text>
</comment>
<keyword evidence="14" id="KW-1185">Reference proteome</keyword>
<comment type="subcellular location">
    <subcellularLocation>
        <location evidence="3 11">Cytoplasm</location>
    </subcellularLocation>
</comment>
<keyword evidence="10 11" id="KW-0660">Purine salvage</keyword>
<name>A0ABX1CZQ7_9FLAO</name>
<evidence type="ECO:0000256" key="5">
    <source>
        <dbReference type="ARBA" id="ARBA00008391"/>
    </source>
</evidence>
<evidence type="ECO:0000256" key="7">
    <source>
        <dbReference type="ARBA" id="ARBA00022490"/>
    </source>
</evidence>
<feature type="domain" description="Phosphoribosyltransferase" evidence="12">
    <location>
        <begin position="46"/>
        <end position="166"/>
    </location>
</feature>
<comment type="caution">
    <text evidence="13">The sequence shown here is derived from an EMBL/GenBank/DDBJ whole genome shotgun (WGS) entry which is preliminary data.</text>
</comment>
<comment type="function">
    <text evidence="2 11">Catalyzes a salvage reaction resulting in the formation of AMP, that is energically less costly than de novo synthesis.</text>
</comment>
<dbReference type="InterPro" id="IPR050054">
    <property type="entry name" value="UPRTase/APRTase"/>
</dbReference>
<evidence type="ECO:0000256" key="8">
    <source>
        <dbReference type="ARBA" id="ARBA00022676"/>
    </source>
</evidence>
<comment type="similarity">
    <text evidence="5 11">Belongs to the purine/pyrimidine phosphoribosyltransferase family.</text>
</comment>
<evidence type="ECO:0000256" key="11">
    <source>
        <dbReference type="HAMAP-Rule" id="MF_00004"/>
    </source>
</evidence>
<evidence type="ECO:0000313" key="14">
    <source>
        <dbReference type="Proteomes" id="UP000703674"/>
    </source>
</evidence>
<evidence type="ECO:0000256" key="10">
    <source>
        <dbReference type="ARBA" id="ARBA00022726"/>
    </source>
</evidence>
<comment type="catalytic activity">
    <reaction evidence="1 11">
        <text>AMP + diphosphate = 5-phospho-alpha-D-ribose 1-diphosphate + adenine</text>
        <dbReference type="Rhea" id="RHEA:16609"/>
        <dbReference type="ChEBI" id="CHEBI:16708"/>
        <dbReference type="ChEBI" id="CHEBI:33019"/>
        <dbReference type="ChEBI" id="CHEBI:58017"/>
        <dbReference type="ChEBI" id="CHEBI:456215"/>
        <dbReference type="EC" id="2.4.2.7"/>
    </reaction>
</comment>
<sequence length="171" mass="18978">MFDIRHYIRDIKDFPKPGIIYKDITPLLQDPVATRKTVAAFLTFLKAEKIDKVVGIESRGFFFATLLAQELDAGFVPVRKPGKLPHTTFGESYALEYGHDTLEIHCDAIEKGEKVLLHDDVLATGGTAAAACKLIEKLGGEIVQCNFLMDLDFLKGKKKISAYNVVSLVSY</sequence>
<evidence type="ECO:0000313" key="13">
    <source>
        <dbReference type="EMBL" id="NJW53736.1"/>
    </source>
</evidence>
<dbReference type="EMBL" id="JAAVJR010000007">
    <property type="protein sequence ID" value="NJW53736.1"/>
    <property type="molecule type" value="Genomic_DNA"/>
</dbReference>
<accession>A0ABX1CZQ7</accession>
<dbReference type="CDD" id="cd06223">
    <property type="entry name" value="PRTases_typeI"/>
    <property type="match status" value="1"/>
</dbReference>
<protein>
    <recommendedName>
        <fullName evidence="6 11">Adenine phosphoribosyltransferase</fullName>
        <shortName evidence="11">APRT</shortName>
        <ecNumber evidence="6 11">2.4.2.7</ecNumber>
    </recommendedName>
</protein>
<dbReference type="InterPro" id="IPR005764">
    <property type="entry name" value="Ade_phspho_trans"/>
</dbReference>
<evidence type="ECO:0000256" key="3">
    <source>
        <dbReference type="ARBA" id="ARBA00004496"/>
    </source>
</evidence>
<dbReference type="NCBIfam" id="NF002636">
    <property type="entry name" value="PRK02304.1-5"/>
    <property type="match status" value="1"/>
</dbReference>
<dbReference type="Proteomes" id="UP000703674">
    <property type="component" value="Unassembled WGS sequence"/>
</dbReference>
<keyword evidence="7 11" id="KW-0963">Cytoplasm</keyword>
<dbReference type="Pfam" id="PF00156">
    <property type="entry name" value="Pribosyltran"/>
    <property type="match status" value="1"/>
</dbReference>
<dbReference type="Gene3D" id="3.40.50.2020">
    <property type="match status" value="1"/>
</dbReference>
<dbReference type="PANTHER" id="PTHR32315:SF3">
    <property type="entry name" value="ADENINE PHOSPHORIBOSYLTRANSFERASE"/>
    <property type="match status" value="1"/>
</dbReference>
<reference evidence="13 14" key="1">
    <citation type="submission" date="2020-03" db="EMBL/GenBank/DDBJ databases">
        <title>Salinimicrobium sp. nov, isolated from SCS.</title>
        <authorList>
            <person name="Cao W.R."/>
        </authorList>
    </citation>
    <scope>NUCLEOTIDE SEQUENCE [LARGE SCALE GENOMIC DNA]</scope>
    <source>
        <strain evidence="14">J15B91</strain>
    </source>
</reference>
<evidence type="ECO:0000256" key="4">
    <source>
        <dbReference type="ARBA" id="ARBA00004659"/>
    </source>
</evidence>
<dbReference type="InterPro" id="IPR029057">
    <property type="entry name" value="PRTase-like"/>
</dbReference>
<comment type="pathway">
    <text evidence="4 11">Purine metabolism; AMP biosynthesis via salvage pathway; AMP from adenine: step 1/1.</text>
</comment>
<gene>
    <name evidence="11" type="primary">apt</name>
    <name evidence="13" type="ORF">HC175_12475</name>
</gene>
<dbReference type="GO" id="GO:0003999">
    <property type="term" value="F:adenine phosphoribosyltransferase activity"/>
    <property type="evidence" value="ECO:0007669"/>
    <property type="project" value="UniProtKB-EC"/>
</dbReference>
<evidence type="ECO:0000256" key="6">
    <source>
        <dbReference type="ARBA" id="ARBA00011893"/>
    </source>
</evidence>
<dbReference type="RefSeq" id="WP_168138838.1">
    <property type="nucleotide sequence ID" value="NZ_JAAVJR010000007.1"/>
</dbReference>
<evidence type="ECO:0000256" key="1">
    <source>
        <dbReference type="ARBA" id="ARBA00000868"/>
    </source>
</evidence>
<dbReference type="PANTHER" id="PTHR32315">
    <property type="entry name" value="ADENINE PHOSPHORIBOSYLTRANSFERASE"/>
    <property type="match status" value="1"/>
</dbReference>
<dbReference type="InterPro" id="IPR000836">
    <property type="entry name" value="PRTase_dom"/>
</dbReference>
<keyword evidence="9 11" id="KW-0808">Transferase</keyword>
<dbReference type="NCBIfam" id="TIGR01090">
    <property type="entry name" value="apt"/>
    <property type="match status" value="1"/>
</dbReference>
<evidence type="ECO:0000256" key="9">
    <source>
        <dbReference type="ARBA" id="ARBA00022679"/>
    </source>
</evidence>
<proteinExistence type="inferred from homology"/>